<evidence type="ECO:0000256" key="1">
    <source>
        <dbReference type="SAM" id="MobiDB-lite"/>
    </source>
</evidence>
<feature type="compositionally biased region" description="Polar residues" evidence="1">
    <location>
        <begin position="144"/>
        <end position="156"/>
    </location>
</feature>
<feature type="compositionally biased region" description="Polar residues" evidence="1">
    <location>
        <begin position="209"/>
        <end position="220"/>
    </location>
</feature>
<feature type="compositionally biased region" description="Low complexity" evidence="1">
    <location>
        <begin position="157"/>
        <end position="191"/>
    </location>
</feature>
<reference evidence="2" key="1">
    <citation type="submission" date="2021-06" db="EMBL/GenBank/DDBJ databases">
        <authorList>
            <person name="Kallberg Y."/>
            <person name="Tangrot J."/>
            <person name="Rosling A."/>
        </authorList>
    </citation>
    <scope>NUCLEOTIDE SEQUENCE</scope>
    <source>
        <strain evidence="2">IN212</strain>
    </source>
</reference>
<dbReference type="EMBL" id="CAJVPZ010089460">
    <property type="protein sequence ID" value="CAG8814143.1"/>
    <property type="molecule type" value="Genomic_DNA"/>
</dbReference>
<keyword evidence="3" id="KW-1185">Reference proteome</keyword>
<feature type="compositionally biased region" description="Low complexity" evidence="1">
    <location>
        <begin position="60"/>
        <end position="100"/>
    </location>
</feature>
<sequence>MEAEKAELKSQINQFQQMTTQANVPKSDNVPSTTEIAPSTPPPTLPQINITKPPTPSQPTRPTTPSQPTRPTTPSQPAKPSTPSQPTKPSTPSQPTKPSTPSQPTPSQPTKPSTPSQPTPSQPTPSQPTSTALTIISPPINVPVNVTETKEISQPSNSADANDGTTAAATSPTSKQVAVSVPPTTAVTPNVPKEKPPVKLQRNRVPLTMPQSPKITPVQA</sequence>
<evidence type="ECO:0000313" key="2">
    <source>
        <dbReference type="EMBL" id="CAG8814143.1"/>
    </source>
</evidence>
<accession>A0A9N9K7P0</accession>
<feature type="non-terminal residue" evidence="2">
    <location>
        <position position="220"/>
    </location>
</feature>
<gene>
    <name evidence="2" type="ORF">RFULGI_LOCUS19071</name>
</gene>
<proteinExistence type="predicted"/>
<organism evidence="2 3">
    <name type="scientific">Racocetra fulgida</name>
    <dbReference type="NCBI Taxonomy" id="60492"/>
    <lineage>
        <taxon>Eukaryota</taxon>
        <taxon>Fungi</taxon>
        <taxon>Fungi incertae sedis</taxon>
        <taxon>Mucoromycota</taxon>
        <taxon>Glomeromycotina</taxon>
        <taxon>Glomeromycetes</taxon>
        <taxon>Diversisporales</taxon>
        <taxon>Gigasporaceae</taxon>
        <taxon>Racocetra</taxon>
    </lineage>
</organism>
<dbReference type="Proteomes" id="UP000789396">
    <property type="component" value="Unassembled WGS sequence"/>
</dbReference>
<feature type="compositionally biased region" description="Polar residues" evidence="1">
    <location>
        <begin position="10"/>
        <end position="37"/>
    </location>
</feature>
<protein>
    <submittedName>
        <fullName evidence="2">13636_t:CDS:1</fullName>
    </submittedName>
</protein>
<evidence type="ECO:0000313" key="3">
    <source>
        <dbReference type="Proteomes" id="UP000789396"/>
    </source>
</evidence>
<dbReference type="AlphaFoldDB" id="A0A9N9K7P0"/>
<name>A0A9N9K7P0_9GLOM</name>
<feature type="compositionally biased region" description="Pro residues" evidence="1">
    <location>
        <begin position="115"/>
        <end position="126"/>
    </location>
</feature>
<feature type="region of interest" description="Disordered" evidence="1">
    <location>
        <begin position="1"/>
        <end position="220"/>
    </location>
</feature>
<comment type="caution">
    <text evidence="2">The sequence shown here is derived from an EMBL/GenBank/DDBJ whole genome shotgun (WGS) entry which is preliminary data.</text>
</comment>